<feature type="domain" description="Solute-binding protein family 5" evidence="2">
    <location>
        <begin position="129"/>
        <end position="489"/>
    </location>
</feature>
<sequence>MTARINLNRRSFFVVSGLAGVTGLLAACGGGSGNTTSAETGAALGAGDDISQLISINERDRSELQAGGTLALAALDLGPNFNVATQTGYTTSNLNVMAAVNTATVSGLWKSNATGEYSINTDYCLSYESTETDGVQTIAIKLNPEAKFNDGTPIDIKALQVTHKTLTEEGYNIVDPGVYAHIASIEEDGDAFSVKVTMTEPYYPIEDLFGTGLVHPAMEDPAVFNDGLLDTINNDYLSGPYKVDSWDSAQKVLTVVPNENWWGEKPLLERITFRQMEASAARAAFRNGEIDAVGASTLTAYKDVESTSGTEPRRGQNLYAGGLMINPERLTDTALRRAIFAAVDRQALATLRFNGLNWTETVPGSMMLMPFADDYQDNYPTEVGTEVAQKILTDAGYSQSGDYMAKDGANAKFAITTFGDDPIADATAQTVVQQMKAAGIECTIDKQPDSNYSTVIGNKEYDVTYSGYGVLGDDASSTAEYFYHSSTYNGVGTPELDEMCDRLRTIQDKTERNALSNEIEKKHMAEVATMIPIMNGPEIVFCKTGLANYGSFLFARPYANPSAYINAGWVKE</sequence>
<dbReference type="Gene3D" id="3.10.105.10">
    <property type="entry name" value="Dipeptide-binding Protein, Domain 3"/>
    <property type="match status" value="1"/>
</dbReference>
<dbReference type="InterPro" id="IPR030678">
    <property type="entry name" value="Peptide/Ni-bd"/>
</dbReference>
<dbReference type="GO" id="GO:0042597">
    <property type="term" value="C:periplasmic space"/>
    <property type="evidence" value="ECO:0007669"/>
    <property type="project" value="UniProtKB-ARBA"/>
</dbReference>
<dbReference type="PANTHER" id="PTHR30290:SF65">
    <property type="entry name" value="MONOACYL PHOSPHATIDYLINOSITOL TETRAMANNOSIDE-BINDING PROTEIN LPQW-RELATED"/>
    <property type="match status" value="1"/>
</dbReference>
<dbReference type="PROSITE" id="PS51257">
    <property type="entry name" value="PROKAR_LIPOPROTEIN"/>
    <property type="match status" value="1"/>
</dbReference>
<dbReference type="EMBL" id="LXWF01000011">
    <property type="protein sequence ID" value="ORC22185.1"/>
    <property type="molecule type" value="Genomic_DNA"/>
</dbReference>
<dbReference type="PIRSF" id="PIRSF002741">
    <property type="entry name" value="MppA"/>
    <property type="match status" value="1"/>
</dbReference>
<dbReference type="GO" id="GO:0015833">
    <property type="term" value="P:peptide transport"/>
    <property type="evidence" value="ECO:0007669"/>
    <property type="project" value="TreeGrafter"/>
</dbReference>
<dbReference type="Proteomes" id="UP000192359">
    <property type="component" value="Unassembled WGS sequence"/>
</dbReference>
<dbReference type="CDD" id="cd08501">
    <property type="entry name" value="PBP2_Lpqw"/>
    <property type="match status" value="1"/>
</dbReference>
<dbReference type="OrthoDB" id="7888869at2"/>
<comment type="caution">
    <text evidence="3">The sequence shown here is derived from an EMBL/GenBank/DDBJ whole genome shotgun (WGS) entry which is preliminary data.</text>
</comment>
<evidence type="ECO:0000313" key="3">
    <source>
        <dbReference type="EMBL" id="ORC22185.1"/>
    </source>
</evidence>
<reference evidence="3 4" key="1">
    <citation type="submission" date="2016-05" db="EMBL/GenBank/DDBJ databases">
        <title>Draft genome sequence of a porcine commensal Rothia nasimurium.</title>
        <authorList>
            <person name="Gaiser R.A."/>
            <person name="Van Baarlen P."/>
            <person name="Wells J.M."/>
        </authorList>
    </citation>
    <scope>NUCLEOTIDE SEQUENCE [LARGE SCALE GENOMIC DNA]</scope>
    <source>
        <strain evidence="3 4">PT-32</strain>
    </source>
</reference>
<accession>A0A1Y1RQX6</accession>
<evidence type="ECO:0000256" key="1">
    <source>
        <dbReference type="SAM" id="SignalP"/>
    </source>
</evidence>
<name>A0A1Y1RQX6_9MICC</name>
<dbReference type="InterPro" id="IPR006311">
    <property type="entry name" value="TAT_signal"/>
</dbReference>
<proteinExistence type="predicted"/>
<dbReference type="GO" id="GO:1904680">
    <property type="term" value="F:peptide transmembrane transporter activity"/>
    <property type="evidence" value="ECO:0007669"/>
    <property type="project" value="TreeGrafter"/>
</dbReference>
<dbReference type="Pfam" id="PF00496">
    <property type="entry name" value="SBP_bac_5"/>
    <property type="match status" value="1"/>
</dbReference>
<dbReference type="GO" id="GO:0043190">
    <property type="term" value="C:ATP-binding cassette (ABC) transporter complex"/>
    <property type="evidence" value="ECO:0007669"/>
    <property type="project" value="InterPro"/>
</dbReference>
<dbReference type="Gene3D" id="3.40.190.10">
    <property type="entry name" value="Periplasmic binding protein-like II"/>
    <property type="match status" value="1"/>
</dbReference>
<protein>
    <recommendedName>
        <fullName evidence="2">Solute-binding protein family 5 domain-containing protein</fullName>
    </recommendedName>
</protein>
<gene>
    <name evidence="3" type="ORF">A7979_01480</name>
</gene>
<dbReference type="PANTHER" id="PTHR30290">
    <property type="entry name" value="PERIPLASMIC BINDING COMPONENT OF ABC TRANSPORTER"/>
    <property type="match status" value="1"/>
</dbReference>
<dbReference type="InterPro" id="IPR039424">
    <property type="entry name" value="SBP_5"/>
</dbReference>
<evidence type="ECO:0000313" key="4">
    <source>
        <dbReference type="Proteomes" id="UP000192359"/>
    </source>
</evidence>
<dbReference type="PROSITE" id="PS51318">
    <property type="entry name" value="TAT"/>
    <property type="match status" value="1"/>
</dbReference>
<feature type="chain" id="PRO_5038894145" description="Solute-binding protein family 5 domain-containing protein" evidence="1">
    <location>
        <begin position="27"/>
        <end position="572"/>
    </location>
</feature>
<feature type="signal peptide" evidence="1">
    <location>
        <begin position="1"/>
        <end position="26"/>
    </location>
</feature>
<dbReference type="RefSeq" id="WP_083091248.1">
    <property type="nucleotide sequence ID" value="NZ_LXWF01000011.1"/>
</dbReference>
<dbReference type="InterPro" id="IPR000914">
    <property type="entry name" value="SBP_5_dom"/>
</dbReference>
<dbReference type="SUPFAM" id="SSF53850">
    <property type="entry name" value="Periplasmic binding protein-like II"/>
    <property type="match status" value="1"/>
</dbReference>
<evidence type="ECO:0000259" key="2">
    <source>
        <dbReference type="Pfam" id="PF00496"/>
    </source>
</evidence>
<dbReference type="Gene3D" id="3.90.76.10">
    <property type="entry name" value="Dipeptide-binding Protein, Domain 1"/>
    <property type="match status" value="1"/>
</dbReference>
<organism evidence="3 4">
    <name type="scientific">Rothia nasimurium</name>
    <dbReference type="NCBI Taxonomy" id="85336"/>
    <lineage>
        <taxon>Bacteria</taxon>
        <taxon>Bacillati</taxon>
        <taxon>Actinomycetota</taxon>
        <taxon>Actinomycetes</taxon>
        <taxon>Micrococcales</taxon>
        <taxon>Micrococcaceae</taxon>
        <taxon>Rothia</taxon>
    </lineage>
</organism>
<keyword evidence="1" id="KW-0732">Signal</keyword>
<dbReference type="AlphaFoldDB" id="A0A1Y1RQX6"/>
<keyword evidence="4" id="KW-1185">Reference proteome</keyword>